<reference evidence="2 3" key="1">
    <citation type="journal article" date="2016" name="DNA Res.">
        <title>The draft genome of MD-2 pineapple using hybrid error correction of long reads.</title>
        <authorList>
            <person name="Redwan R.M."/>
            <person name="Saidin A."/>
            <person name="Kumar S.V."/>
        </authorList>
    </citation>
    <scope>NUCLEOTIDE SEQUENCE [LARGE SCALE GENOMIC DNA]</scope>
    <source>
        <strain evidence="3">cv. MD2</strain>
        <tissue evidence="2">Leaf</tissue>
    </source>
</reference>
<feature type="compositionally biased region" description="Acidic residues" evidence="1">
    <location>
        <begin position="314"/>
        <end position="328"/>
    </location>
</feature>
<dbReference type="PANTHER" id="PTHR14000:SF17">
    <property type="entry name" value="MYB-LIKE DOMAIN-CONTAINING PROTEIN"/>
    <property type="match status" value="1"/>
</dbReference>
<evidence type="ECO:0000313" key="3">
    <source>
        <dbReference type="Proteomes" id="UP000092600"/>
    </source>
</evidence>
<dbReference type="AlphaFoldDB" id="A0A199W9F7"/>
<dbReference type="Proteomes" id="UP000092600">
    <property type="component" value="Unassembled WGS sequence"/>
</dbReference>
<dbReference type="EMBL" id="LSRQ01000035">
    <property type="protein sequence ID" value="OAY85861.1"/>
    <property type="molecule type" value="Genomic_DNA"/>
</dbReference>
<name>A0A199W9F7_ANACO</name>
<accession>A0A199W9F7</accession>
<dbReference type="STRING" id="4615.A0A199W9F7"/>
<evidence type="ECO:0000313" key="2">
    <source>
        <dbReference type="EMBL" id="OAY85861.1"/>
    </source>
</evidence>
<gene>
    <name evidence="2" type="ORF">ACMD2_15587</name>
</gene>
<comment type="caution">
    <text evidence="2">The sequence shown here is derived from an EMBL/GenBank/DDBJ whole genome shotgun (WGS) entry which is preliminary data.</text>
</comment>
<sequence length="328" mass="36902">MARSRWETDPIRRRSLGELLRGKPISNLSLSHWKSRGSVQDPSKPYLAAEEGLSGSQVIRRSTRLASRLAESEKKDANLASSGGTRLLYGTKKISKVPRKSAEECFNRIHADLATPPPNQPRSRSIKIHNSPTENFNILDCNYPDLIESKVKRHRIKKQKTHVTQKTLRHLLKKHSLADQAQEADHFSVLETSPSPLQLDFPELKSPEISSTILRSSSSTHKKKTKSRFRPGQVDPSPEVLKRIKNVALHEKYIDQLHCREAKRRTHAKGKFISPLSNKDEAGVILKAARNALISEASNAIGQFKHMQANPTDDYAEFESGTDDDVDD</sequence>
<proteinExistence type="predicted"/>
<protein>
    <submittedName>
        <fullName evidence="2">Uncharacterized protein</fullName>
    </submittedName>
</protein>
<organism evidence="2 3">
    <name type="scientific">Ananas comosus</name>
    <name type="common">Pineapple</name>
    <name type="synonym">Ananas ananas</name>
    <dbReference type="NCBI Taxonomy" id="4615"/>
    <lineage>
        <taxon>Eukaryota</taxon>
        <taxon>Viridiplantae</taxon>
        <taxon>Streptophyta</taxon>
        <taxon>Embryophyta</taxon>
        <taxon>Tracheophyta</taxon>
        <taxon>Spermatophyta</taxon>
        <taxon>Magnoliopsida</taxon>
        <taxon>Liliopsida</taxon>
        <taxon>Poales</taxon>
        <taxon>Bromeliaceae</taxon>
        <taxon>Bromelioideae</taxon>
        <taxon>Ananas</taxon>
    </lineage>
</organism>
<evidence type="ECO:0000256" key="1">
    <source>
        <dbReference type="SAM" id="MobiDB-lite"/>
    </source>
</evidence>
<feature type="region of interest" description="Disordered" evidence="1">
    <location>
        <begin position="212"/>
        <end position="237"/>
    </location>
</feature>
<dbReference type="PANTHER" id="PTHR14000">
    <property type="entry name" value="FINGER CCCH DOMAIN PROTEIN, PUTATIVE (DUF3755)-RELATED"/>
    <property type="match status" value="1"/>
</dbReference>
<feature type="region of interest" description="Disordered" evidence="1">
    <location>
        <begin position="308"/>
        <end position="328"/>
    </location>
</feature>
<feature type="compositionally biased region" description="Basic residues" evidence="1">
    <location>
        <begin position="220"/>
        <end position="229"/>
    </location>
</feature>